<accession>A0ACB7XA85</accession>
<evidence type="ECO:0000313" key="1">
    <source>
        <dbReference type="EMBL" id="KAH7837637.1"/>
    </source>
</evidence>
<sequence length="706" mass="79321">MKKNAPGPSKCPPSAAETKGKPVAKAADSGSSSNESDHEEPQKKKMKAQPTITTNALTQNRRATPKESNTDDESSEESSDDETTKTQMVKKKSRDPVEARAGGDGGFGRKAVGEKPVYYHPGPLRADAAHAGDYDGSASPLPELIRVGGSPLYRRDRKLGKGGFGQVFVGRLVCGEIGAAEVALKFEHKKGFNRPPFEWKVCNSLRGCPGVPQLHYSGPQDDYYVMIMDMLGPSLLELFESCYRRMSVETVACIAIEAISILKVIHSRGYVHGDIKPDNFLLGPPRTADERNLFLVDFGLATRWRDCMTGLHVKYDQRLDVFSGTTCFASVHAHLGRIASRRDDLESLAYTLIFLLHGHLPWEDYRGPDNGFHVCKKKMESNPSTLCLFCPPQFRLFVEHVLNLKFDEKPDYAEYISLFEVVVNQNPYLWPIDTEGPQKLVHQVGHKRGLLTSEEQFKKKVRLRKPMERWICVFNPRQAMHQIQRVVNNVHDAFLASRIERGWKDGFMISSIASCKNLWVLIMDTCTGLTKQVYKLSPCFPDKEWIEKHWEKNYRITAVAGANNGSSLVVMSKGTEYGQQCYVCEASFPFSWIKDKWSERFYVTSMATSGGEWRVVMSKAAGFNQVVELDFLYPTEGIRCRWNSGFGITAIGATSEQAAFVLSKPKGKRAIPVEEETLRFPTFPTTPIKERWSKNLYVTSICYGAS</sequence>
<dbReference type="Proteomes" id="UP000828048">
    <property type="component" value="Chromosome 6"/>
</dbReference>
<organism evidence="1 2">
    <name type="scientific">Vaccinium darrowii</name>
    <dbReference type="NCBI Taxonomy" id="229202"/>
    <lineage>
        <taxon>Eukaryota</taxon>
        <taxon>Viridiplantae</taxon>
        <taxon>Streptophyta</taxon>
        <taxon>Embryophyta</taxon>
        <taxon>Tracheophyta</taxon>
        <taxon>Spermatophyta</taxon>
        <taxon>Magnoliopsida</taxon>
        <taxon>eudicotyledons</taxon>
        <taxon>Gunneridae</taxon>
        <taxon>Pentapetalae</taxon>
        <taxon>asterids</taxon>
        <taxon>Ericales</taxon>
        <taxon>Ericaceae</taxon>
        <taxon>Vaccinioideae</taxon>
        <taxon>Vaccinieae</taxon>
        <taxon>Vaccinium</taxon>
    </lineage>
</organism>
<dbReference type="EMBL" id="CM037156">
    <property type="protein sequence ID" value="KAH7837637.1"/>
    <property type="molecule type" value="Genomic_DNA"/>
</dbReference>
<gene>
    <name evidence="1" type="ORF">Vadar_016150</name>
</gene>
<evidence type="ECO:0000313" key="2">
    <source>
        <dbReference type="Proteomes" id="UP000828048"/>
    </source>
</evidence>
<reference evidence="1 2" key="1">
    <citation type="journal article" date="2021" name="Hortic Res">
        <title>High-quality reference genome and annotation aids understanding of berry development for evergreen blueberry (Vaccinium darrowii).</title>
        <authorList>
            <person name="Yu J."/>
            <person name="Hulse-Kemp A.M."/>
            <person name="Babiker E."/>
            <person name="Staton M."/>
        </authorList>
    </citation>
    <scope>NUCLEOTIDE SEQUENCE [LARGE SCALE GENOMIC DNA]</scope>
    <source>
        <strain evidence="2">cv. NJ 8807/NJ 8810</strain>
        <tissue evidence="1">Young leaf</tissue>
    </source>
</reference>
<keyword evidence="2" id="KW-1185">Reference proteome</keyword>
<name>A0ACB7XA85_9ERIC</name>
<proteinExistence type="predicted"/>
<comment type="caution">
    <text evidence="1">The sequence shown here is derived from an EMBL/GenBank/DDBJ whole genome shotgun (WGS) entry which is preliminary data.</text>
</comment>
<protein>
    <submittedName>
        <fullName evidence="1">Uncharacterized protein</fullName>
    </submittedName>
</protein>